<dbReference type="EMBL" id="CABPRJ010001894">
    <property type="protein sequence ID" value="VVC39230.1"/>
    <property type="molecule type" value="Genomic_DNA"/>
</dbReference>
<accession>A0A5E4N3L1</accession>
<evidence type="ECO:0000256" key="2">
    <source>
        <dbReference type="ARBA" id="ARBA00007773"/>
    </source>
</evidence>
<dbReference type="OrthoDB" id="6495587at2759"/>
<feature type="region of interest" description="Disordered" evidence="4">
    <location>
        <begin position="44"/>
        <end position="89"/>
    </location>
</feature>
<evidence type="ECO:0000313" key="5">
    <source>
        <dbReference type="EMBL" id="VVC39230.1"/>
    </source>
</evidence>
<dbReference type="GO" id="GO:0005615">
    <property type="term" value="C:extracellular space"/>
    <property type="evidence" value="ECO:0007669"/>
    <property type="project" value="TreeGrafter"/>
</dbReference>
<name>A0A5E4N3L1_9HEMI</name>
<dbReference type="GO" id="GO:0007589">
    <property type="term" value="P:body fluid secretion"/>
    <property type="evidence" value="ECO:0007669"/>
    <property type="project" value="InterPro"/>
</dbReference>
<keyword evidence="3" id="KW-0964">Secreted</keyword>
<reference evidence="5 6" key="1">
    <citation type="submission" date="2019-08" db="EMBL/GenBank/DDBJ databases">
        <authorList>
            <person name="Alioto T."/>
            <person name="Alioto T."/>
            <person name="Gomez Garrido J."/>
        </authorList>
    </citation>
    <scope>NUCLEOTIDE SEQUENCE [LARGE SCALE GENOMIC DNA]</scope>
</reference>
<dbReference type="InterPro" id="IPR034439">
    <property type="entry name" value="DH2-like"/>
</dbReference>
<comment type="subcellular location">
    <subcellularLocation>
        <location evidence="1">Secreted</location>
    </subcellularLocation>
</comment>
<protein>
    <recommendedName>
        <fullName evidence="7">Diuretic hormone class 2</fullName>
    </recommendedName>
</protein>
<evidence type="ECO:0000256" key="3">
    <source>
        <dbReference type="ARBA" id="ARBA00022525"/>
    </source>
</evidence>
<dbReference type="GO" id="GO:0001664">
    <property type="term" value="F:G protein-coupled receptor binding"/>
    <property type="evidence" value="ECO:0007669"/>
    <property type="project" value="TreeGrafter"/>
</dbReference>
<dbReference type="GO" id="GO:0008613">
    <property type="term" value="F:diuretic hormone activity"/>
    <property type="evidence" value="ECO:0007669"/>
    <property type="project" value="InterPro"/>
</dbReference>
<organism evidence="5 6">
    <name type="scientific">Cinara cedri</name>
    <dbReference type="NCBI Taxonomy" id="506608"/>
    <lineage>
        <taxon>Eukaryota</taxon>
        <taxon>Metazoa</taxon>
        <taxon>Ecdysozoa</taxon>
        <taxon>Arthropoda</taxon>
        <taxon>Hexapoda</taxon>
        <taxon>Insecta</taxon>
        <taxon>Pterygota</taxon>
        <taxon>Neoptera</taxon>
        <taxon>Paraneoptera</taxon>
        <taxon>Hemiptera</taxon>
        <taxon>Sternorrhyncha</taxon>
        <taxon>Aphidomorpha</taxon>
        <taxon>Aphidoidea</taxon>
        <taxon>Aphididae</taxon>
        <taxon>Lachninae</taxon>
        <taxon>Cinara</taxon>
    </lineage>
</organism>
<evidence type="ECO:0000256" key="1">
    <source>
        <dbReference type="ARBA" id="ARBA00004613"/>
    </source>
</evidence>
<comment type="similarity">
    <text evidence="2">Belongs to the diuretic hormone class 2 family.</text>
</comment>
<evidence type="ECO:0000256" key="4">
    <source>
        <dbReference type="SAM" id="MobiDB-lite"/>
    </source>
</evidence>
<sequence length="236" mass="25407">MVELGVLSGTLKINVTIYQGLTCFVRGCGWKSTVSDWSAGVGVHDGKHSPGGDGPCAQARDRAPRPTRRPPDDPPGRPDRTERAEYKRAPQVDPQFTSILPTVVGATATAAESSSSTQLAIAHRRTNDDGIFSSMWLLSPTLSAPYPLLQDQNNAYLSSENEGDPEAMLELLARIGQNIMRANELENSKRGLDLGLSRGYSGTQAAKHLMGMAAANFAGGPGRRRRSDMLPKLLIH</sequence>
<dbReference type="PANTHER" id="PTHR41146:SF1">
    <property type="entry name" value="DIURETIC HORMONE CLASS 2"/>
    <property type="match status" value="1"/>
</dbReference>
<gene>
    <name evidence="5" type="ORF">CINCED_3A002137</name>
</gene>
<feature type="compositionally biased region" description="Basic and acidic residues" evidence="4">
    <location>
        <begin position="59"/>
        <end position="89"/>
    </location>
</feature>
<dbReference type="AlphaFoldDB" id="A0A5E4N3L1"/>
<evidence type="ECO:0000313" key="6">
    <source>
        <dbReference type="Proteomes" id="UP000325440"/>
    </source>
</evidence>
<proteinExistence type="inferred from homology"/>
<keyword evidence="6" id="KW-1185">Reference proteome</keyword>
<dbReference type="Proteomes" id="UP000325440">
    <property type="component" value="Unassembled WGS sequence"/>
</dbReference>
<evidence type="ECO:0008006" key="7">
    <source>
        <dbReference type="Google" id="ProtNLM"/>
    </source>
</evidence>
<dbReference type="PANTHER" id="PTHR41146">
    <property type="entry name" value="DIURETIC HORMONE CLASS 2"/>
    <property type="match status" value="1"/>
</dbReference>